<accession>A0A844CL89</accession>
<evidence type="ECO:0000256" key="5">
    <source>
        <dbReference type="ARBA" id="ARBA00048200"/>
    </source>
</evidence>
<dbReference type="AlphaFoldDB" id="A0A844CL89"/>
<feature type="domain" description="RmlD-like substrate binding" evidence="7">
    <location>
        <begin position="1"/>
        <end position="282"/>
    </location>
</feature>
<evidence type="ECO:0000256" key="1">
    <source>
        <dbReference type="ARBA" id="ARBA00004781"/>
    </source>
</evidence>
<comment type="similarity">
    <text evidence="2 6">Belongs to the dTDP-4-dehydrorhamnose reductase family.</text>
</comment>
<protein>
    <recommendedName>
        <fullName evidence="4 6">dTDP-4-dehydrorhamnose reductase</fullName>
        <ecNumber evidence="3 6">1.1.1.133</ecNumber>
    </recommendedName>
</protein>
<reference evidence="8 9" key="1">
    <citation type="submission" date="2019-05" db="EMBL/GenBank/DDBJ databases">
        <title>Roseovarius bejariae sp. nov., a moderately halophylic bacterium isolated from a saline soil in Rambla Salada (Murcia).</title>
        <authorList>
            <person name="Castro D.J."/>
            <person name="Gomez-Altuve A."/>
            <person name="Reina J.C."/>
            <person name="Rodriguez M."/>
            <person name="Sampedro I."/>
            <person name="Llamas I."/>
            <person name="Martinez-Checa F."/>
        </authorList>
    </citation>
    <scope>NUCLEOTIDE SEQUENCE [LARGE SCALE GENOMIC DNA]</scope>
    <source>
        <strain evidence="8 9">A21</strain>
    </source>
</reference>
<dbReference type="GO" id="GO:0005829">
    <property type="term" value="C:cytosol"/>
    <property type="evidence" value="ECO:0007669"/>
    <property type="project" value="TreeGrafter"/>
</dbReference>
<evidence type="ECO:0000256" key="2">
    <source>
        <dbReference type="ARBA" id="ARBA00010944"/>
    </source>
</evidence>
<dbReference type="GO" id="GO:0008831">
    <property type="term" value="F:dTDP-4-dehydrorhamnose reductase activity"/>
    <property type="evidence" value="ECO:0007669"/>
    <property type="project" value="UniProtKB-EC"/>
</dbReference>
<keyword evidence="6 8" id="KW-0560">Oxidoreductase</keyword>
<dbReference type="SUPFAM" id="SSF51735">
    <property type="entry name" value="NAD(P)-binding Rossmann-fold domains"/>
    <property type="match status" value="1"/>
</dbReference>
<sequence length="287" mass="30602">MKVLVFGKTGQVAQELARRAGDITLDVCGRDEADFADPESCVRLVRETDADAVINAVAYTAVDKAEEEEDIARVVNGTTPGAIARACAERDLPFVHISTDYVFDGSGQTPFVPDHPTSPLGAYGRSKLKGEEEVRAAGGRYAIFRTSWVVSSHGGNFVKTMLRLGAERDALTIVADQVGGPTCAADIADTCLAAAGQLAANPDKSGIYHLSGGPDVSWADFAREIFRLSDTDCAVTDIPSSDYPTPAKRPLNSRLDNSQTEATFGLPRPDWRAGLKDILRDLGALST</sequence>
<dbReference type="InterPro" id="IPR005913">
    <property type="entry name" value="dTDP_dehydrorham_reduct"/>
</dbReference>
<dbReference type="InterPro" id="IPR029903">
    <property type="entry name" value="RmlD-like-bd"/>
</dbReference>
<organism evidence="8 9">
    <name type="scientific">Roseovarius bejariae</name>
    <dbReference type="NCBI Taxonomy" id="2576383"/>
    <lineage>
        <taxon>Bacteria</taxon>
        <taxon>Pseudomonadati</taxon>
        <taxon>Pseudomonadota</taxon>
        <taxon>Alphaproteobacteria</taxon>
        <taxon>Rhodobacterales</taxon>
        <taxon>Roseobacteraceae</taxon>
        <taxon>Roseovarius</taxon>
    </lineage>
</organism>
<keyword evidence="9" id="KW-1185">Reference proteome</keyword>
<dbReference type="Gene3D" id="3.90.25.10">
    <property type="entry name" value="UDP-galactose 4-epimerase, domain 1"/>
    <property type="match status" value="1"/>
</dbReference>
<proteinExistence type="inferred from homology"/>
<dbReference type="GO" id="GO:0019305">
    <property type="term" value="P:dTDP-rhamnose biosynthetic process"/>
    <property type="evidence" value="ECO:0007669"/>
    <property type="project" value="UniProtKB-UniPathway"/>
</dbReference>
<evidence type="ECO:0000256" key="6">
    <source>
        <dbReference type="RuleBase" id="RU364082"/>
    </source>
</evidence>
<comment type="cofactor">
    <cofactor evidence="6">
        <name>Mg(2+)</name>
        <dbReference type="ChEBI" id="CHEBI:18420"/>
    </cofactor>
    <text evidence="6">Binds 1 Mg(2+) ion per monomer.</text>
</comment>
<dbReference type="PANTHER" id="PTHR10491">
    <property type="entry name" value="DTDP-4-DEHYDRORHAMNOSE REDUCTASE"/>
    <property type="match status" value="1"/>
</dbReference>
<evidence type="ECO:0000256" key="3">
    <source>
        <dbReference type="ARBA" id="ARBA00012929"/>
    </source>
</evidence>
<comment type="catalytic activity">
    <reaction evidence="5 6">
        <text>dTDP-beta-L-rhamnose + NADP(+) = dTDP-4-dehydro-beta-L-rhamnose + NADPH + H(+)</text>
        <dbReference type="Rhea" id="RHEA:21796"/>
        <dbReference type="ChEBI" id="CHEBI:15378"/>
        <dbReference type="ChEBI" id="CHEBI:57510"/>
        <dbReference type="ChEBI" id="CHEBI:57783"/>
        <dbReference type="ChEBI" id="CHEBI:58349"/>
        <dbReference type="ChEBI" id="CHEBI:62830"/>
        <dbReference type="EC" id="1.1.1.133"/>
    </reaction>
</comment>
<dbReference type="EC" id="1.1.1.133" evidence="3 6"/>
<dbReference type="Proteomes" id="UP000564704">
    <property type="component" value="Unassembled WGS sequence"/>
</dbReference>
<dbReference type="UniPathway" id="UPA00124"/>
<dbReference type="CDD" id="cd05254">
    <property type="entry name" value="dTDP_HR_like_SDR_e"/>
    <property type="match status" value="1"/>
</dbReference>
<dbReference type="Pfam" id="PF04321">
    <property type="entry name" value="RmlD_sub_bind"/>
    <property type="match status" value="1"/>
</dbReference>
<dbReference type="RefSeq" id="WP_154150897.1">
    <property type="nucleotide sequence ID" value="NZ_SZWE01000001.1"/>
</dbReference>
<evidence type="ECO:0000313" key="9">
    <source>
        <dbReference type="Proteomes" id="UP000564704"/>
    </source>
</evidence>
<dbReference type="Gene3D" id="3.40.50.720">
    <property type="entry name" value="NAD(P)-binding Rossmann-like Domain"/>
    <property type="match status" value="1"/>
</dbReference>
<dbReference type="PANTHER" id="PTHR10491:SF4">
    <property type="entry name" value="METHIONINE ADENOSYLTRANSFERASE 2 SUBUNIT BETA"/>
    <property type="match status" value="1"/>
</dbReference>
<comment type="function">
    <text evidence="6">Catalyzes the reduction of dTDP-6-deoxy-L-lyxo-4-hexulose to yield dTDP-L-rhamnose.</text>
</comment>
<dbReference type="InterPro" id="IPR036291">
    <property type="entry name" value="NAD(P)-bd_dom_sf"/>
</dbReference>
<comment type="caution">
    <text evidence="8">The sequence shown here is derived from an EMBL/GenBank/DDBJ whole genome shotgun (WGS) entry which is preliminary data.</text>
</comment>
<evidence type="ECO:0000313" key="8">
    <source>
        <dbReference type="EMBL" id="MRU15527.1"/>
    </source>
</evidence>
<keyword evidence="6" id="KW-0521">NADP</keyword>
<evidence type="ECO:0000256" key="4">
    <source>
        <dbReference type="ARBA" id="ARBA00017099"/>
    </source>
</evidence>
<evidence type="ECO:0000259" key="7">
    <source>
        <dbReference type="Pfam" id="PF04321"/>
    </source>
</evidence>
<dbReference type="NCBIfam" id="TIGR01214">
    <property type="entry name" value="rmlD"/>
    <property type="match status" value="1"/>
</dbReference>
<name>A0A844CL89_9RHOB</name>
<gene>
    <name evidence="8" type="primary">rfbD</name>
    <name evidence="8" type="ORF">FDP25_08810</name>
</gene>
<comment type="pathway">
    <text evidence="1 6">Carbohydrate biosynthesis; dTDP-L-rhamnose biosynthesis.</text>
</comment>
<dbReference type="OrthoDB" id="9803892at2"/>
<dbReference type="EMBL" id="SZWE01000001">
    <property type="protein sequence ID" value="MRU15527.1"/>
    <property type="molecule type" value="Genomic_DNA"/>
</dbReference>